<evidence type="ECO:0000256" key="1">
    <source>
        <dbReference type="ARBA" id="ARBA00022490"/>
    </source>
</evidence>
<dbReference type="Pfam" id="PF22276">
    <property type="entry name" value="SlmA-like_C"/>
    <property type="match status" value="1"/>
</dbReference>
<keyword evidence="10" id="KW-1185">Reference proteome</keyword>
<dbReference type="PROSITE" id="PS50977">
    <property type="entry name" value="HTH_TETR_2"/>
    <property type="match status" value="1"/>
</dbReference>
<dbReference type="HAMAP" id="MF_01839">
    <property type="entry name" value="NO_factor_SlmA"/>
    <property type="match status" value="1"/>
</dbReference>
<proteinExistence type="inferred from homology"/>
<feature type="region of interest" description="Disordered" evidence="7">
    <location>
        <begin position="1"/>
        <end position="25"/>
    </location>
</feature>
<dbReference type="InterPro" id="IPR009057">
    <property type="entry name" value="Homeodomain-like_sf"/>
</dbReference>
<comment type="subcellular location">
    <subcellularLocation>
        <location evidence="5">Cytoplasm</location>
        <location evidence="5">Nucleoid</location>
    </subcellularLocation>
</comment>
<keyword evidence="2 5" id="KW-0132">Cell division</keyword>
<sequence>MGARGRPGTPAGGSKKMAMTREQKLSRRDQILQALARMLEQGRGQRITTAALAREVGVSEAALYRHFPSKTRMYEALIEYIEQTLFERVTLIISEPGDVDERCQRILTLLLIFADKNPGLCRIMTGEALTGEHERLQNRMGQLFERLETQLKQVLRTGEIEQHYRPAIGVSALANLLMATAEGRIGQYVRSGFRHSPQKHWEDQWQLLSAHLMAEAGSSQTPRHGADT</sequence>
<comment type="subunit">
    <text evidence="5">Homodimer. Interacts with FtsZ.</text>
</comment>
<dbReference type="Pfam" id="PF00440">
    <property type="entry name" value="TetR_N"/>
    <property type="match status" value="1"/>
</dbReference>
<dbReference type="InterPro" id="IPR023769">
    <property type="entry name" value="NO_SlmA"/>
</dbReference>
<name>A0A3D9DTF9_9GAMM</name>
<dbReference type="PANTHER" id="PTHR43479">
    <property type="entry name" value="ACREF/ENVCD OPERON REPRESSOR-RELATED"/>
    <property type="match status" value="1"/>
</dbReference>
<comment type="similarity">
    <text evidence="5">Belongs to the nucleoid occlusion factor SlmA family.</text>
</comment>
<evidence type="ECO:0000313" key="9">
    <source>
        <dbReference type="EMBL" id="REC94043.1"/>
    </source>
</evidence>
<dbReference type="GO" id="GO:0043590">
    <property type="term" value="C:bacterial nucleoid"/>
    <property type="evidence" value="ECO:0007669"/>
    <property type="project" value="UniProtKB-UniRule"/>
</dbReference>
<keyword evidence="1 5" id="KW-0963">Cytoplasm</keyword>
<dbReference type="GO" id="GO:0005737">
    <property type="term" value="C:cytoplasm"/>
    <property type="evidence" value="ECO:0007669"/>
    <property type="project" value="UniProtKB-UniRule"/>
</dbReference>
<evidence type="ECO:0000313" key="10">
    <source>
        <dbReference type="Proteomes" id="UP000256334"/>
    </source>
</evidence>
<evidence type="ECO:0000256" key="3">
    <source>
        <dbReference type="ARBA" id="ARBA00023125"/>
    </source>
</evidence>
<dbReference type="SUPFAM" id="SSF46689">
    <property type="entry name" value="Homeodomain-like"/>
    <property type="match status" value="1"/>
</dbReference>
<dbReference type="GO" id="GO:0010974">
    <property type="term" value="P:negative regulation of division septum assembly"/>
    <property type="evidence" value="ECO:0007669"/>
    <property type="project" value="InterPro"/>
</dbReference>
<keyword evidence="4 5" id="KW-0131">Cell cycle</keyword>
<dbReference type="GO" id="GO:0043565">
    <property type="term" value="F:sequence-specific DNA binding"/>
    <property type="evidence" value="ECO:0007669"/>
    <property type="project" value="UniProtKB-UniRule"/>
</dbReference>
<dbReference type="InterPro" id="IPR054580">
    <property type="entry name" value="SlmA-like_C"/>
</dbReference>
<dbReference type="Proteomes" id="UP000256334">
    <property type="component" value="Unassembled WGS sequence"/>
</dbReference>
<dbReference type="InterPro" id="IPR050624">
    <property type="entry name" value="HTH-type_Tx_Regulator"/>
</dbReference>
<dbReference type="InterPro" id="IPR001647">
    <property type="entry name" value="HTH_TetR"/>
</dbReference>
<dbReference type="Gene3D" id="1.10.357.10">
    <property type="entry name" value="Tetracycline Repressor, domain 2"/>
    <property type="match status" value="1"/>
</dbReference>
<comment type="caution">
    <text evidence="9">The sequence shown here is derived from an EMBL/GenBank/DDBJ whole genome shotgun (WGS) entry which is preliminary data.</text>
</comment>
<reference evidence="9 10" key="1">
    <citation type="submission" date="2018-07" db="EMBL/GenBank/DDBJ databases">
        <title>Genomic Encyclopedia of Type Strains, Phase IV (KMG-IV): sequencing the most valuable type-strain genomes for metagenomic binning, comparative biology and taxonomic classification.</title>
        <authorList>
            <person name="Goeker M."/>
        </authorList>
    </citation>
    <scope>NUCLEOTIDE SEQUENCE [LARGE SCALE GENOMIC DNA]</scope>
    <source>
        <strain evidence="9 10">DSM 14324</strain>
    </source>
</reference>
<dbReference type="EMBL" id="QRDJ01000008">
    <property type="protein sequence ID" value="REC94043.1"/>
    <property type="molecule type" value="Genomic_DNA"/>
</dbReference>
<feature type="DNA-binding region" description="H-T-H motif" evidence="6">
    <location>
        <begin position="48"/>
        <end position="67"/>
    </location>
</feature>
<evidence type="ECO:0000259" key="8">
    <source>
        <dbReference type="PROSITE" id="PS50977"/>
    </source>
</evidence>
<organism evidence="9 10">
    <name type="scientific">Kushneria indalinina DSM 14324</name>
    <dbReference type="NCBI Taxonomy" id="1122140"/>
    <lineage>
        <taxon>Bacteria</taxon>
        <taxon>Pseudomonadati</taxon>
        <taxon>Pseudomonadota</taxon>
        <taxon>Gammaproteobacteria</taxon>
        <taxon>Oceanospirillales</taxon>
        <taxon>Halomonadaceae</taxon>
        <taxon>Kushneria</taxon>
    </lineage>
</organism>
<keyword evidence="3 5" id="KW-0238">DNA-binding</keyword>
<dbReference type="InterPro" id="IPR036271">
    <property type="entry name" value="Tet_transcr_reg_TetR-rel_C_sf"/>
</dbReference>
<feature type="compositionally biased region" description="Low complexity" evidence="7">
    <location>
        <begin position="1"/>
        <end position="13"/>
    </location>
</feature>
<evidence type="ECO:0000256" key="2">
    <source>
        <dbReference type="ARBA" id="ARBA00022618"/>
    </source>
</evidence>
<dbReference type="NCBIfam" id="NF007015">
    <property type="entry name" value="PRK09480.1"/>
    <property type="match status" value="1"/>
</dbReference>
<evidence type="ECO:0000256" key="6">
    <source>
        <dbReference type="PROSITE-ProRule" id="PRU00335"/>
    </source>
</evidence>
<dbReference type="PANTHER" id="PTHR43479:SF11">
    <property type="entry name" value="ACREF_ENVCD OPERON REPRESSOR-RELATED"/>
    <property type="match status" value="1"/>
</dbReference>
<dbReference type="SUPFAM" id="SSF48498">
    <property type="entry name" value="Tetracyclin repressor-like, C-terminal domain"/>
    <property type="match status" value="1"/>
</dbReference>
<dbReference type="AlphaFoldDB" id="A0A3D9DTF9"/>
<evidence type="ECO:0000256" key="5">
    <source>
        <dbReference type="HAMAP-Rule" id="MF_01839"/>
    </source>
</evidence>
<dbReference type="GO" id="GO:0051301">
    <property type="term" value="P:cell division"/>
    <property type="evidence" value="ECO:0007669"/>
    <property type="project" value="UniProtKB-KW"/>
</dbReference>
<protein>
    <recommendedName>
        <fullName evidence="5">Nucleoid occlusion factor SlmA</fullName>
    </recommendedName>
</protein>
<evidence type="ECO:0000256" key="4">
    <source>
        <dbReference type="ARBA" id="ARBA00023306"/>
    </source>
</evidence>
<evidence type="ECO:0000256" key="7">
    <source>
        <dbReference type="SAM" id="MobiDB-lite"/>
    </source>
</evidence>
<accession>A0A3D9DTF9</accession>
<gene>
    <name evidence="5" type="primary">slmA</name>
    <name evidence="9" type="ORF">C8D72_2409</name>
</gene>
<comment type="function">
    <text evidence="5">Required for nucleoid occlusion (NO) phenomenon, which prevents Z-ring formation and cell division over the nucleoid. Acts as a DNA-associated cell division inhibitor that binds simultaneously chromosomal DNA and FtsZ, and disrupts the assembly of FtsZ polymers. SlmA-DNA-binding sequences (SBS) are dispersed on non-Ter regions of the chromosome, preventing FtsZ polymerization at these regions.</text>
</comment>
<feature type="domain" description="HTH tetR-type" evidence="8">
    <location>
        <begin position="25"/>
        <end position="85"/>
    </location>
</feature>